<dbReference type="AlphaFoldDB" id="A0A1I8A6Y4"/>
<evidence type="ECO:0000313" key="2">
    <source>
        <dbReference type="Proteomes" id="UP000095287"/>
    </source>
</evidence>
<feature type="compositionally biased region" description="Polar residues" evidence="1">
    <location>
        <begin position="284"/>
        <end position="294"/>
    </location>
</feature>
<name>A0A1I8A6Y4_9BILA</name>
<feature type="region of interest" description="Disordered" evidence="1">
    <location>
        <begin position="372"/>
        <end position="393"/>
    </location>
</feature>
<sequence>MAQSHSKHAKEDAEDNGHDTISFSMDHLSLLFMYFVSYGTLREDCYASSSDLESGEERTFEDDLAELTEQEREDLDEIMHNNIEIARLYKAHLAEEVGWPVERIAELIDETAEIVEENVVYSLASLKRILRQGKVLPITCMRANVRTGSNKDRKYMDGLWKPSDQIRPLCSPNMKVPMWILLIELWINVLKWSFDELPFMYRASIVFAVTSVTWICGFRKISALISFAYLINTLIANLPTIVKIYEIVRREISLEPEACCDEKLTFEEAYPMMCRHVVEPARKNPNNSDNSSVITDDESNEKSPNGRREAIVEKQRPRSYSLPVDLREWWESHTQRCEHPLLQENDIEDMIPTRDDDDVSVDLRKRLEGVPATRSGAHSPCPQNHYQNLGVGDDLVTTSGQLEECESQKGNNVINECLEPAKNSTSSSTQTDLTSFDGSFLTCYCKSEPGFCFTITRSQEAFITEHNFVAVVKDRTIKASAGASDKQCRGNTSKEDSSIYHGDSDTVWYDVISEHDSQQHEEERTFYDTIEQATGLPNVSKTKRIRQFFTRLFSNRKRA</sequence>
<organism evidence="2 3">
    <name type="scientific">Steinernema glaseri</name>
    <dbReference type="NCBI Taxonomy" id="37863"/>
    <lineage>
        <taxon>Eukaryota</taxon>
        <taxon>Metazoa</taxon>
        <taxon>Ecdysozoa</taxon>
        <taxon>Nematoda</taxon>
        <taxon>Chromadorea</taxon>
        <taxon>Rhabditida</taxon>
        <taxon>Tylenchina</taxon>
        <taxon>Panagrolaimomorpha</taxon>
        <taxon>Strongyloidoidea</taxon>
        <taxon>Steinernematidae</taxon>
        <taxon>Steinernema</taxon>
    </lineage>
</organism>
<evidence type="ECO:0000313" key="3">
    <source>
        <dbReference type="WBParaSite" id="L893_g33635.t1"/>
    </source>
</evidence>
<dbReference type="WBParaSite" id="L893_g33635.t1">
    <property type="protein sequence ID" value="L893_g33635.t1"/>
    <property type="gene ID" value="L893_g33635"/>
</dbReference>
<evidence type="ECO:0000256" key="1">
    <source>
        <dbReference type="SAM" id="MobiDB-lite"/>
    </source>
</evidence>
<feature type="region of interest" description="Disordered" evidence="1">
    <location>
        <begin position="281"/>
        <end position="316"/>
    </location>
</feature>
<feature type="compositionally biased region" description="Basic and acidic residues" evidence="1">
    <location>
        <begin position="300"/>
        <end position="316"/>
    </location>
</feature>
<accession>A0A1I8A6Y4</accession>
<proteinExistence type="predicted"/>
<protein>
    <submittedName>
        <fullName evidence="3">Homeodomain transcription factor</fullName>
    </submittedName>
</protein>
<dbReference type="Proteomes" id="UP000095287">
    <property type="component" value="Unplaced"/>
</dbReference>
<keyword evidence="2" id="KW-1185">Reference proteome</keyword>
<reference evidence="3" key="1">
    <citation type="submission" date="2016-11" db="UniProtKB">
        <authorList>
            <consortium name="WormBaseParasite"/>
        </authorList>
    </citation>
    <scope>IDENTIFICATION</scope>
</reference>